<dbReference type="SUPFAM" id="SSF54928">
    <property type="entry name" value="RNA-binding domain, RBD"/>
    <property type="match status" value="1"/>
</dbReference>
<gene>
    <name evidence="7" type="ORF">PHAVU_L002500g</name>
</gene>
<keyword evidence="4" id="KW-0694">RNA-binding</keyword>
<dbReference type="InterPro" id="IPR050907">
    <property type="entry name" value="SRSF"/>
</dbReference>
<evidence type="ECO:0000256" key="3">
    <source>
        <dbReference type="ARBA" id="ARBA00023187"/>
    </source>
</evidence>
<dbReference type="GO" id="GO:0003723">
    <property type="term" value="F:RNA binding"/>
    <property type="evidence" value="ECO:0007669"/>
    <property type="project" value="UniProtKB-UniRule"/>
</dbReference>
<keyword evidence="2" id="KW-0747">Spliceosome</keyword>
<dbReference type="PANTHER" id="PTHR23147">
    <property type="entry name" value="SERINE/ARGININE RICH SPLICING FACTOR"/>
    <property type="match status" value="1"/>
</dbReference>
<dbReference type="AlphaFoldDB" id="V7D316"/>
<evidence type="ECO:0000256" key="5">
    <source>
        <dbReference type="SAM" id="MobiDB-lite"/>
    </source>
</evidence>
<evidence type="ECO:0000256" key="4">
    <source>
        <dbReference type="PROSITE-ProRule" id="PRU00176"/>
    </source>
</evidence>
<reference evidence="7" key="1">
    <citation type="submission" date="2013-04" db="EMBL/GenBank/DDBJ databases">
        <authorList>
            <person name="Schmutz J."/>
            <person name="McClean P."/>
            <person name="Shu S."/>
            <person name="Cregan P."/>
            <person name="Rokhsar D."/>
            <person name="Jackson S."/>
        </authorList>
    </citation>
    <scope>NUCLEOTIDE SEQUENCE</scope>
</reference>
<dbReference type="CDD" id="cd00590">
    <property type="entry name" value="RRM_SF"/>
    <property type="match status" value="1"/>
</dbReference>
<evidence type="ECO:0000313" key="7">
    <source>
        <dbReference type="EMBL" id="ESW35950.1"/>
    </source>
</evidence>
<dbReference type="InterPro" id="IPR012677">
    <property type="entry name" value="Nucleotide-bd_a/b_plait_sf"/>
</dbReference>
<dbReference type="Pfam" id="PF00076">
    <property type="entry name" value="RRM_1"/>
    <property type="match status" value="1"/>
</dbReference>
<proteinExistence type="predicted"/>
<keyword evidence="1" id="KW-0507">mRNA processing</keyword>
<evidence type="ECO:0000256" key="1">
    <source>
        <dbReference type="ARBA" id="ARBA00022664"/>
    </source>
</evidence>
<name>V7D316_PHAVU</name>
<feature type="region of interest" description="Disordered" evidence="5">
    <location>
        <begin position="505"/>
        <end position="545"/>
    </location>
</feature>
<feature type="domain" description="RRM" evidence="6">
    <location>
        <begin position="36"/>
        <end position="108"/>
    </location>
</feature>
<dbReference type="EMBL" id="KI548539">
    <property type="protein sequence ID" value="ESW35950.1"/>
    <property type="molecule type" value="Genomic_DNA"/>
</dbReference>
<keyword evidence="3" id="KW-0508">mRNA splicing</keyword>
<dbReference type="GO" id="GO:0005681">
    <property type="term" value="C:spliceosomal complex"/>
    <property type="evidence" value="ECO:0007669"/>
    <property type="project" value="UniProtKB-KW"/>
</dbReference>
<dbReference type="Gene3D" id="3.30.70.330">
    <property type="match status" value="1"/>
</dbReference>
<dbReference type="STRING" id="3885.V7D316"/>
<dbReference type="Gramene" id="ESW35950">
    <property type="protein sequence ID" value="ESW35950"/>
    <property type="gene ID" value="PHAVU_L002500g"/>
</dbReference>
<dbReference type="SMR" id="V7D316"/>
<organism evidence="7">
    <name type="scientific">Phaseolus vulgaris</name>
    <name type="common">Kidney bean</name>
    <name type="synonym">French bean</name>
    <dbReference type="NCBI Taxonomy" id="3885"/>
    <lineage>
        <taxon>Eukaryota</taxon>
        <taxon>Viridiplantae</taxon>
        <taxon>Streptophyta</taxon>
        <taxon>Embryophyta</taxon>
        <taxon>Tracheophyta</taxon>
        <taxon>Spermatophyta</taxon>
        <taxon>Magnoliopsida</taxon>
        <taxon>eudicotyledons</taxon>
        <taxon>Gunneridae</taxon>
        <taxon>Pentapetalae</taxon>
        <taxon>rosids</taxon>
        <taxon>fabids</taxon>
        <taxon>Fabales</taxon>
        <taxon>Fabaceae</taxon>
        <taxon>Papilionoideae</taxon>
        <taxon>50 kb inversion clade</taxon>
        <taxon>NPAAA clade</taxon>
        <taxon>indigoferoid/millettioid clade</taxon>
        <taxon>Phaseoleae</taxon>
        <taxon>Phaseolus</taxon>
    </lineage>
</organism>
<dbReference type="InterPro" id="IPR000504">
    <property type="entry name" value="RRM_dom"/>
</dbReference>
<dbReference type="GO" id="GO:0008380">
    <property type="term" value="P:RNA splicing"/>
    <property type="evidence" value="ECO:0007669"/>
    <property type="project" value="UniProtKB-KW"/>
</dbReference>
<evidence type="ECO:0000259" key="6">
    <source>
        <dbReference type="PROSITE" id="PS50102"/>
    </source>
</evidence>
<feature type="compositionally biased region" description="Basic and acidic residues" evidence="5">
    <location>
        <begin position="510"/>
        <end position="525"/>
    </location>
</feature>
<sequence length="545" mass="60226">MASSGAFVHTFPVVSPAAFMIYFTCFTVYVQLDATSSLPTTRTVQDLWKVFQRWGRVLDVFVSRKLNARNQKFGFVRFQGVKDVFSLERELDAIWIGTWKLQVSLPKYQRKEDPRTQRNGGLRFGWNPKKSVTQTREDWNQRGDQMEQLSFAQVVLGGAVQSGLEGNVNGSQGVEVTQLIVDLEQYSWLEGSYVGFLKVVPCMQSIKESFVMGGFSLVRIRYLGERFVLLSCDEREGLSKIIADNKAWFDEVFSSVIPCFGGGELAFPNKSMPADERRGRGFGAVNESIDEREVRCNGVNSKKHFSKGVGKGFYVEGAHFMEHDGRGPASCVKDIKDGYPFIGCVERSAVSGKEVSWVVNKEHFSQQNEFKEVSGKAKLTCHQRNTVYEASSDEIILDHAGSLSCVGDSLRPGSPLEELEQAGVRVDKEGDGARQIPETTLMNEFSKDLIILGAIGSGSSDGDKPEEEEGARRFEVSPLRVSGGSLTLGREESGLGADLDCCEVVGGEGESPKGRMTDLVGDKTGKQLTVDQGKKQGFRSQVEKK</sequence>
<accession>V7D316</accession>
<dbReference type="PROSITE" id="PS50102">
    <property type="entry name" value="RRM"/>
    <property type="match status" value="1"/>
</dbReference>
<dbReference type="GO" id="GO:0006397">
    <property type="term" value="P:mRNA processing"/>
    <property type="evidence" value="ECO:0007669"/>
    <property type="project" value="UniProtKB-KW"/>
</dbReference>
<protein>
    <recommendedName>
        <fullName evidence="6">RRM domain-containing protein</fullName>
    </recommendedName>
</protein>
<evidence type="ECO:0000256" key="2">
    <source>
        <dbReference type="ARBA" id="ARBA00022728"/>
    </source>
</evidence>
<dbReference type="InterPro" id="IPR035979">
    <property type="entry name" value="RBD_domain_sf"/>
</dbReference>